<dbReference type="SUPFAM" id="SSF53448">
    <property type="entry name" value="Nucleotide-diphospho-sugar transferases"/>
    <property type="match status" value="2"/>
</dbReference>
<keyword evidence="3" id="KW-0808">Transferase</keyword>
<reference evidence="3 4" key="1">
    <citation type="submission" date="2020-02" db="EMBL/GenBank/DDBJ databases">
        <title>Genome sequences of Thiorhodococcus mannitoliphagus and Thiorhodococcus minor, purple sulfur photosynthetic bacteria in the gammaproteobacterial family, Chromatiaceae.</title>
        <authorList>
            <person name="Aviles F.A."/>
            <person name="Meyer T.E."/>
            <person name="Kyndt J.A."/>
        </authorList>
    </citation>
    <scope>NUCLEOTIDE SEQUENCE [LARGE SCALE GENOMIC DNA]</scope>
    <source>
        <strain evidence="3 4">DSM 11518</strain>
    </source>
</reference>
<dbReference type="RefSeq" id="WP_164452681.1">
    <property type="nucleotide sequence ID" value="NZ_JAAIJQ010000024.1"/>
</dbReference>
<evidence type="ECO:0000259" key="2">
    <source>
        <dbReference type="Pfam" id="PF00535"/>
    </source>
</evidence>
<dbReference type="PANTHER" id="PTHR43685:SF14">
    <property type="entry name" value="GLYCOSYLTRANSFERASE 2-LIKE DOMAIN-CONTAINING PROTEIN"/>
    <property type="match status" value="1"/>
</dbReference>
<evidence type="ECO:0000313" key="4">
    <source>
        <dbReference type="Proteomes" id="UP000483379"/>
    </source>
</evidence>
<feature type="domain" description="Glycosyltransferase 2-like" evidence="2">
    <location>
        <begin position="553"/>
        <end position="665"/>
    </location>
</feature>
<keyword evidence="4" id="KW-1185">Reference proteome</keyword>
<evidence type="ECO:0000256" key="1">
    <source>
        <dbReference type="SAM" id="MobiDB-lite"/>
    </source>
</evidence>
<dbReference type="PANTHER" id="PTHR43685">
    <property type="entry name" value="GLYCOSYLTRANSFERASE"/>
    <property type="match status" value="1"/>
</dbReference>
<dbReference type="Gene3D" id="3.90.550.10">
    <property type="entry name" value="Spore Coat Polysaccharide Biosynthesis Protein SpsA, Chain A"/>
    <property type="match status" value="2"/>
</dbReference>
<proteinExistence type="predicted"/>
<dbReference type="CDD" id="cd00761">
    <property type="entry name" value="Glyco_tranf_GTA_type"/>
    <property type="match status" value="1"/>
</dbReference>
<organism evidence="3 4">
    <name type="scientific">Thiorhodococcus minor</name>
    <dbReference type="NCBI Taxonomy" id="57489"/>
    <lineage>
        <taxon>Bacteria</taxon>
        <taxon>Pseudomonadati</taxon>
        <taxon>Pseudomonadota</taxon>
        <taxon>Gammaproteobacteria</taxon>
        <taxon>Chromatiales</taxon>
        <taxon>Chromatiaceae</taxon>
        <taxon>Thiorhodococcus</taxon>
    </lineage>
</organism>
<dbReference type="GO" id="GO:0016740">
    <property type="term" value="F:transferase activity"/>
    <property type="evidence" value="ECO:0007669"/>
    <property type="project" value="UniProtKB-KW"/>
</dbReference>
<feature type="domain" description="Glycosyltransferase 2-like" evidence="2">
    <location>
        <begin position="114"/>
        <end position="288"/>
    </location>
</feature>
<evidence type="ECO:0000313" key="3">
    <source>
        <dbReference type="EMBL" id="NEV62206.1"/>
    </source>
</evidence>
<dbReference type="InterPro" id="IPR050834">
    <property type="entry name" value="Glycosyltransf_2"/>
</dbReference>
<feature type="region of interest" description="Disordered" evidence="1">
    <location>
        <begin position="412"/>
        <end position="441"/>
    </location>
</feature>
<dbReference type="InterPro" id="IPR029044">
    <property type="entry name" value="Nucleotide-diphossugar_trans"/>
</dbReference>
<dbReference type="EMBL" id="JAAIJQ010000024">
    <property type="protein sequence ID" value="NEV62206.1"/>
    <property type="molecule type" value="Genomic_DNA"/>
</dbReference>
<name>A0A6M0JXD6_9GAMM</name>
<accession>A0A6M0JXD6</accession>
<gene>
    <name evidence="3" type="ORF">G3446_09935</name>
</gene>
<comment type="caution">
    <text evidence="3">The sequence shown here is derived from an EMBL/GenBank/DDBJ whole genome shotgun (WGS) entry which is preliminary data.</text>
</comment>
<sequence length="865" mass="96452">MTHPIKVIDLELTAPLTDVTGLDGYQGLLAIVRLRGAPIAYLRAPVTLGRCSAATLGRRLVETIRPDLARALARAGLLEEAPATDRFDLARLLAPWVHSDGFSDQLGVLAPKVTVAVCTRDRPEDLRLCLAALSRLDYDDLELLVVDNAPATQETAALVREHFPAVRYVCEPRPGLDWARNRAILEAQGEILAYTDDDVVVDPGWVKAIARGFLEHPDVMAITGLVVPFELETEAQVLFEEYGGFGRGFRARWWRVPRGQPLPWQLLGLGQFGTGANMAYRRSLFDQVGMFDPALDVGTLTRGGGDLEMFFRVLATGHTLMYEPRALVRHRHRRTLEQLKTQIASNGALFAVWTAIFRHDPRQRRACLRIGAYWMATWNLRRWLRSWIYPRRFPRALVSAELLGGIRGTTSYPRSRRQAREIARRSGPQGPAWSAPGPQESAQASDAVAVRDIDLGQPLVPLEGLRQYRAVRLFVRTCGRLLGHVEIPVQGAGVSRLQQAEAIADRLAEPLLALPERLDPRLRETLMTAALAGYFGYPASGVEPQLPDSIAVSIAVATYDRPDDLRNCLESLIALETRRPVQIIVVDNHPLSGLTAPVVADFPEVERVEEPRQGSAYARNAGILAATGEILVTTDDDVTVPPAWLERLIAPFARADVMAVTGHILPLALEQRTQQQFERYGGLGRGYERFEVDGRFFEASARRVVRTWDLGGTANSAYRCSLFDNTAIGLMEETLGAGMPSGVGEDTYLFYRILKAGHALCYEPDAYVWHRHRCDDAALRSQLYNYSKGHVAYHLTTLLKDGDLRALKYLLWNLPVAQLKRLARAMLGRGQYPGALMRLEIRGNLAGPWALWQSYRRVRREGRSR</sequence>
<dbReference type="InterPro" id="IPR001173">
    <property type="entry name" value="Glyco_trans_2-like"/>
</dbReference>
<dbReference type="Proteomes" id="UP000483379">
    <property type="component" value="Unassembled WGS sequence"/>
</dbReference>
<dbReference type="Pfam" id="PF00535">
    <property type="entry name" value="Glycos_transf_2"/>
    <property type="match status" value="2"/>
</dbReference>
<dbReference type="AlphaFoldDB" id="A0A6M0JXD6"/>
<protein>
    <submittedName>
        <fullName evidence="3">Glycosyltransferase</fullName>
    </submittedName>
</protein>